<dbReference type="PROSITE" id="PS50931">
    <property type="entry name" value="HTH_LYSR"/>
    <property type="match status" value="1"/>
</dbReference>
<keyword evidence="7" id="KW-1185">Reference proteome</keyword>
<accession>A0A182SQR8</accession>
<dbReference type="Pfam" id="PF00126">
    <property type="entry name" value="HTH_1"/>
    <property type="match status" value="1"/>
</dbReference>
<dbReference type="GO" id="GO:0003700">
    <property type="term" value="F:DNA-binding transcription factor activity"/>
    <property type="evidence" value="ECO:0007669"/>
    <property type="project" value="InterPro"/>
</dbReference>
<comment type="similarity">
    <text evidence="1">Belongs to the LysR transcriptional regulatory family.</text>
</comment>
<dbReference type="Proteomes" id="UP000075901">
    <property type="component" value="Unassembled WGS sequence"/>
</dbReference>
<feature type="domain" description="HTH lysR-type" evidence="5">
    <location>
        <begin position="97"/>
        <end position="142"/>
    </location>
</feature>
<dbReference type="PANTHER" id="PTHR30537">
    <property type="entry name" value="HTH-TYPE TRANSCRIPTIONAL REGULATOR"/>
    <property type="match status" value="1"/>
</dbReference>
<dbReference type="GO" id="GO:0043565">
    <property type="term" value="F:sequence-specific DNA binding"/>
    <property type="evidence" value="ECO:0007669"/>
    <property type="project" value="TreeGrafter"/>
</dbReference>
<dbReference type="InterPro" id="IPR058163">
    <property type="entry name" value="LysR-type_TF_proteobact-type"/>
</dbReference>
<evidence type="ECO:0000256" key="1">
    <source>
        <dbReference type="ARBA" id="ARBA00009437"/>
    </source>
</evidence>
<evidence type="ECO:0000256" key="4">
    <source>
        <dbReference type="ARBA" id="ARBA00023163"/>
    </source>
</evidence>
<dbReference type="InterPro" id="IPR000847">
    <property type="entry name" value="LysR_HTH_N"/>
</dbReference>
<name>A0A182SQR8_9DIPT</name>
<dbReference type="AlphaFoldDB" id="A0A182SQR8"/>
<dbReference type="SUPFAM" id="SSF53850">
    <property type="entry name" value="Periplasmic binding protein-like II"/>
    <property type="match status" value="1"/>
</dbReference>
<dbReference type="Gene3D" id="1.10.10.10">
    <property type="entry name" value="Winged helix-like DNA-binding domain superfamily/Winged helix DNA-binding domain"/>
    <property type="match status" value="1"/>
</dbReference>
<keyword evidence="4" id="KW-0804">Transcription</keyword>
<evidence type="ECO:0000313" key="7">
    <source>
        <dbReference type="Proteomes" id="UP000075901"/>
    </source>
</evidence>
<dbReference type="InterPro" id="IPR005119">
    <property type="entry name" value="LysR_subst-bd"/>
</dbReference>
<proteinExistence type="inferred from homology"/>
<dbReference type="GO" id="GO:0006351">
    <property type="term" value="P:DNA-templated transcription"/>
    <property type="evidence" value="ECO:0007669"/>
    <property type="project" value="TreeGrafter"/>
</dbReference>
<evidence type="ECO:0000259" key="5">
    <source>
        <dbReference type="PROSITE" id="PS50931"/>
    </source>
</evidence>
<sequence>MIRPGGDVVTVVGAASHNLAPLYLRGANLHTVLVLMPIVYGRDKEKQGEILDQIRLLADQGKIIPLLDPQRFTLETVADAHRKLEAGQAFGKLVIDVETGNFTLAAQRLRLTRSAVAKSVAKLEARLGTRLFQRTTRSQSLTEAGHAYYEYSRRALSELDAADAVLAAGQTTPRGTLRISMPDLLGRTHVTPLLLELGREYPELSFDIAFSDRVVDLVEERIDLALRSGSLGDSAVLAARSLGRQWMGVYASPTYLAQYGHPLSIE</sequence>
<evidence type="ECO:0000313" key="6">
    <source>
        <dbReference type="EnsemblMetazoa" id="AMAM011532-PA"/>
    </source>
</evidence>
<dbReference type="PANTHER" id="PTHR30537:SF5">
    <property type="entry name" value="HTH-TYPE TRANSCRIPTIONAL ACTIVATOR TTDR-RELATED"/>
    <property type="match status" value="1"/>
</dbReference>
<dbReference type="FunFam" id="1.10.10.10:FF:000001">
    <property type="entry name" value="LysR family transcriptional regulator"/>
    <property type="match status" value="1"/>
</dbReference>
<dbReference type="InterPro" id="IPR036390">
    <property type="entry name" value="WH_DNA-bd_sf"/>
</dbReference>
<dbReference type="SUPFAM" id="SSF46785">
    <property type="entry name" value="Winged helix' DNA-binding domain"/>
    <property type="match status" value="1"/>
</dbReference>
<keyword evidence="2" id="KW-0805">Transcription regulation</keyword>
<dbReference type="PRINTS" id="PR00039">
    <property type="entry name" value="HTHLYSR"/>
</dbReference>
<dbReference type="Pfam" id="PF13602">
    <property type="entry name" value="ADH_zinc_N_2"/>
    <property type="match status" value="1"/>
</dbReference>
<dbReference type="Gene3D" id="3.40.190.290">
    <property type="match status" value="1"/>
</dbReference>
<dbReference type="Pfam" id="PF03466">
    <property type="entry name" value="LysR_substrate"/>
    <property type="match status" value="1"/>
</dbReference>
<dbReference type="EnsemblMetazoa" id="AMAM011532-RA">
    <property type="protein sequence ID" value="AMAM011532-PA"/>
    <property type="gene ID" value="AMAM011532"/>
</dbReference>
<protein>
    <recommendedName>
        <fullName evidence="5">HTH lysR-type domain-containing protein</fullName>
    </recommendedName>
</protein>
<dbReference type="Gene3D" id="3.40.50.720">
    <property type="entry name" value="NAD(P)-binding Rossmann-like Domain"/>
    <property type="match status" value="1"/>
</dbReference>
<reference evidence="7" key="1">
    <citation type="submission" date="2013-09" db="EMBL/GenBank/DDBJ databases">
        <title>The Genome Sequence of Anopheles maculatus species B.</title>
        <authorList>
            <consortium name="The Broad Institute Genomics Platform"/>
            <person name="Neafsey D.E."/>
            <person name="Besansky N."/>
            <person name="Howell P."/>
            <person name="Walton C."/>
            <person name="Young S.K."/>
            <person name="Zeng Q."/>
            <person name="Gargeya S."/>
            <person name="Fitzgerald M."/>
            <person name="Haas B."/>
            <person name="Abouelleil A."/>
            <person name="Allen A.W."/>
            <person name="Alvarado L."/>
            <person name="Arachchi H.M."/>
            <person name="Berlin A.M."/>
            <person name="Chapman S.B."/>
            <person name="Gainer-Dewar J."/>
            <person name="Goldberg J."/>
            <person name="Griggs A."/>
            <person name="Gujja S."/>
            <person name="Hansen M."/>
            <person name="Howarth C."/>
            <person name="Imamovic A."/>
            <person name="Ireland A."/>
            <person name="Larimer J."/>
            <person name="McCowan C."/>
            <person name="Murphy C."/>
            <person name="Pearson M."/>
            <person name="Poon T.W."/>
            <person name="Priest M."/>
            <person name="Roberts A."/>
            <person name="Saif S."/>
            <person name="Shea T."/>
            <person name="Sisk P."/>
            <person name="Sykes S."/>
            <person name="Wortman J."/>
            <person name="Nusbaum C."/>
            <person name="Birren B."/>
        </authorList>
    </citation>
    <scope>NUCLEOTIDE SEQUENCE [LARGE SCALE GENOMIC DNA]</scope>
    <source>
        <strain evidence="7">maculatus3</strain>
    </source>
</reference>
<organism evidence="6 7">
    <name type="scientific">Anopheles maculatus</name>
    <dbReference type="NCBI Taxonomy" id="74869"/>
    <lineage>
        <taxon>Eukaryota</taxon>
        <taxon>Metazoa</taxon>
        <taxon>Ecdysozoa</taxon>
        <taxon>Arthropoda</taxon>
        <taxon>Hexapoda</taxon>
        <taxon>Insecta</taxon>
        <taxon>Pterygota</taxon>
        <taxon>Neoptera</taxon>
        <taxon>Endopterygota</taxon>
        <taxon>Diptera</taxon>
        <taxon>Nematocera</taxon>
        <taxon>Culicoidea</taxon>
        <taxon>Culicidae</taxon>
        <taxon>Anophelinae</taxon>
        <taxon>Anopheles</taxon>
        <taxon>Anopheles maculatus group</taxon>
    </lineage>
</organism>
<evidence type="ECO:0000256" key="2">
    <source>
        <dbReference type="ARBA" id="ARBA00023015"/>
    </source>
</evidence>
<reference evidence="6" key="2">
    <citation type="submission" date="2020-05" db="UniProtKB">
        <authorList>
            <consortium name="EnsemblMetazoa"/>
        </authorList>
    </citation>
    <scope>IDENTIFICATION</scope>
    <source>
        <strain evidence="6">maculatus3</strain>
    </source>
</reference>
<dbReference type="InterPro" id="IPR036388">
    <property type="entry name" value="WH-like_DNA-bd_sf"/>
</dbReference>
<dbReference type="Gene3D" id="3.90.180.10">
    <property type="entry name" value="Medium-chain alcohol dehydrogenases, catalytic domain"/>
    <property type="match status" value="1"/>
</dbReference>
<keyword evidence="3" id="KW-0238">DNA-binding</keyword>
<dbReference type="VEuPathDB" id="VectorBase:AMAM011532"/>
<evidence type="ECO:0000256" key="3">
    <source>
        <dbReference type="ARBA" id="ARBA00023125"/>
    </source>
</evidence>